<dbReference type="Proteomes" id="UP000253834">
    <property type="component" value="Chromosome"/>
</dbReference>
<accession>A0AA86I2T6</accession>
<dbReference type="RefSeq" id="WP_114895457.1">
    <property type="nucleotide sequence ID" value="NZ_CP022674.1"/>
</dbReference>
<proteinExistence type="predicted"/>
<reference evidence="1 2" key="1">
    <citation type="submission" date="2017-07" db="EMBL/GenBank/DDBJ databases">
        <title>Isolation and development of strain Bacillus megaterium SR7 for enhanced growth and metabolite production under supercritical carbon dioxide.</title>
        <authorList>
            <person name="Freedman A.J.E."/>
            <person name="Peet K.C."/>
            <person name="Boock J.T."/>
            <person name="Penn K."/>
            <person name="Prather K.L.J."/>
            <person name="Thompson J.R."/>
        </authorList>
    </citation>
    <scope>NUCLEOTIDE SEQUENCE [LARGE SCALE GENOMIC DNA]</scope>
    <source>
        <strain evidence="1 2">SR7</strain>
    </source>
</reference>
<gene>
    <name evidence="1" type="ORF">CIB87_10610</name>
</gene>
<protein>
    <submittedName>
        <fullName evidence="1">Uncharacterized protein</fullName>
    </submittedName>
</protein>
<evidence type="ECO:0000313" key="1">
    <source>
        <dbReference type="EMBL" id="AXI29440.1"/>
    </source>
</evidence>
<evidence type="ECO:0000313" key="2">
    <source>
        <dbReference type="Proteomes" id="UP000253834"/>
    </source>
</evidence>
<dbReference type="AlphaFoldDB" id="A0AA86I2T6"/>
<name>A0AA86I2T6_PRIMG</name>
<dbReference type="EMBL" id="CP022674">
    <property type="protein sequence ID" value="AXI29440.1"/>
    <property type="molecule type" value="Genomic_DNA"/>
</dbReference>
<organism evidence="1 2">
    <name type="scientific">Priestia megaterium</name>
    <name type="common">Bacillus megaterium</name>
    <dbReference type="NCBI Taxonomy" id="1404"/>
    <lineage>
        <taxon>Bacteria</taxon>
        <taxon>Bacillati</taxon>
        <taxon>Bacillota</taxon>
        <taxon>Bacilli</taxon>
        <taxon>Bacillales</taxon>
        <taxon>Bacillaceae</taxon>
        <taxon>Priestia</taxon>
    </lineage>
</organism>
<sequence length="98" mass="11035">MAITSIGHSKMKTWLKGFIKEGQYTLNGVKYKTPIYRTDITGDVITFMLYLDDSVTGTITRFELLDQDGASFDDTPDSINKKGISGLLVEFKYTLKKV</sequence>